<dbReference type="InterPro" id="IPR036866">
    <property type="entry name" value="RibonucZ/Hydroxyglut_hydro"/>
</dbReference>
<evidence type="ECO:0000256" key="8">
    <source>
        <dbReference type="ARBA" id="ARBA00023172"/>
    </source>
</evidence>
<feature type="compositionally biased region" description="Basic and acidic residues" evidence="13">
    <location>
        <begin position="473"/>
        <end position="490"/>
    </location>
</feature>
<keyword evidence="7" id="KW-0269">Exonuclease</keyword>
<keyword evidence="9" id="KW-0234">DNA repair</keyword>
<dbReference type="GO" id="GO:0006303">
    <property type="term" value="P:double-strand break repair via nonhomologous end joining"/>
    <property type="evidence" value="ECO:0007669"/>
    <property type="project" value="TreeGrafter"/>
</dbReference>
<feature type="region of interest" description="Disordered" evidence="13">
    <location>
        <begin position="611"/>
        <end position="707"/>
    </location>
</feature>
<dbReference type="GO" id="GO:0006310">
    <property type="term" value="P:DNA recombination"/>
    <property type="evidence" value="ECO:0007669"/>
    <property type="project" value="UniProtKB-KW"/>
</dbReference>
<dbReference type="Gene3D" id="3.60.15.10">
    <property type="entry name" value="Ribonuclease Z/Hydroxyacylglutathione hydrolase-like"/>
    <property type="match status" value="1"/>
</dbReference>
<comment type="similarity">
    <text evidence="2">Belongs to the DNA repair metallo-beta-lactamase (DRMBL) family.</text>
</comment>
<evidence type="ECO:0000313" key="16">
    <source>
        <dbReference type="Proteomes" id="UP001147747"/>
    </source>
</evidence>
<evidence type="ECO:0000256" key="1">
    <source>
        <dbReference type="ARBA" id="ARBA00004123"/>
    </source>
</evidence>
<keyword evidence="4" id="KW-0255">Endonuclease</keyword>
<evidence type="ECO:0000256" key="12">
    <source>
        <dbReference type="ARBA" id="ARBA00042677"/>
    </source>
</evidence>
<proteinExistence type="inferred from homology"/>
<dbReference type="AlphaFoldDB" id="A0A9W9W5D0"/>
<evidence type="ECO:0000256" key="9">
    <source>
        <dbReference type="ARBA" id="ARBA00023204"/>
    </source>
</evidence>
<comment type="caution">
    <text evidence="15">The sequence shown here is derived from an EMBL/GenBank/DDBJ whole genome shotgun (WGS) entry which is preliminary data.</text>
</comment>
<name>A0A9W9W5D0_9EURO</name>
<accession>A0A9W9W5D0</accession>
<dbReference type="PANTHER" id="PTHR23240">
    <property type="entry name" value="DNA CROSS-LINK REPAIR PROTEIN PSO2/SNM1-RELATED"/>
    <property type="match status" value="1"/>
</dbReference>
<dbReference type="GO" id="GO:0004519">
    <property type="term" value="F:endonuclease activity"/>
    <property type="evidence" value="ECO:0007669"/>
    <property type="project" value="UniProtKB-KW"/>
</dbReference>
<evidence type="ECO:0000256" key="4">
    <source>
        <dbReference type="ARBA" id="ARBA00022759"/>
    </source>
</evidence>
<evidence type="ECO:0000256" key="5">
    <source>
        <dbReference type="ARBA" id="ARBA00022763"/>
    </source>
</evidence>
<dbReference type="GO" id="GO:0036297">
    <property type="term" value="P:interstrand cross-link repair"/>
    <property type="evidence" value="ECO:0007669"/>
    <property type="project" value="TreeGrafter"/>
</dbReference>
<comment type="subcellular location">
    <subcellularLocation>
        <location evidence="1">Nucleus</location>
    </subcellularLocation>
</comment>
<protein>
    <recommendedName>
        <fullName evidence="11">Protein artemis</fullName>
    </recommendedName>
    <alternativeName>
        <fullName evidence="12">DNA cross-link repair 1C protein</fullName>
    </alternativeName>
</protein>
<evidence type="ECO:0000256" key="6">
    <source>
        <dbReference type="ARBA" id="ARBA00022801"/>
    </source>
</evidence>
<dbReference type="GO" id="GO:0005634">
    <property type="term" value="C:nucleus"/>
    <property type="evidence" value="ECO:0007669"/>
    <property type="project" value="UniProtKB-SubCell"/>
</dbReference>
<dbReference type="SUPFAM" id="SSF56281">
    <property type="entry name" value="Metallo-hydrolase/oxidoreductase"/>
    <property type="match status" value="1"/>
</dbReference>
<dbReference type="InterPro" id="IPR011084">
    <property type="entry name" value="DRMBL"/>
</dbReference>
<evidence type="ECO:0000313" key="15">
    <source>
        <dbReference type="EMBL" id="KAJ5403566.1"/>
    </source>
</evidence>
<feature type="compositionally biased region" description="Acidic residues" evidence="13">
    <location>
        <begin position="687"/>
        <end position="696"/>
    </location>
</feature>
<feature type="compositionally biased region" description="Basic and acidic residues" evidence="13">
    <location>
        <begin position="697"/>
        <end position="707"/>
    </location>
</feature>
<dbReference type="OrthoDB" id="5561659at2759"/>
<organism evidence="15 16">
    <name type="scientific">Penicillium cosmopolitanum</name>
    <dbReference type="NCBI Taxonomy" id="1131564"/>
    <lineage>
        <taxon>Eukaryota</taxon>
        <taxon>Fungi</taxon>
        <taxon>Dikarya</taxon>
        <taxon>Ascomycota</taxon>
        <taxon>Pezizomycotina</taxon>
        <taxon>Eurotiomycetes</taxon>
        <taxon>Eurotiomycetidae</taxon>
        <taxon>Eurotiales</taxon>
        <taxon>Aspergillaceae</taxon>
        <taxon>Penicillium</taxon>
    </lineage>
</organism>
<reference evidence="15" key="2">
    <citation type="journal article" date="2023" name="IMA Fungus">
        <title>Comparative genomic study of the Penicillium genus elucidates a diverse pangenome and 15 lateral gene transfer events.</title>
        <authorList>
            <person name="Petersen C."/>
            <person name="Sorensen T."/>
            <person name="Nielsen M.R."/>
            <person name="Sondergaard T.E."/>
            <person name="Sorensen J.L."/>
            <person name="Fitzpatrick D.A."/>
            <person name="Frisvad J.C."/>
            <person name="Nielsen K.L."/>
        </authorList>
    </citation>
    <scope>NUCLEOTIDE SEQUENCE</scope>
    <source>
        <strain evidence="15">IBT 29677</strain>
    </source>
</reference>
<feature type="compositionally biased region" description="Basic and acidic residues" evidence="13">
    <location>
        <begin position="644"/>
        <end position="659"/>
    </location>
</feature>
<dbReference type="GeneID" id="81367054"/>
<evidence type="ECO:0000256" key="13">
    <source>
        <dbReference type="SAM" id="MobiDB-lite"/>
    </source>
</evidence>
<keyword evidence="8" id="KW-0233">DNA recombination</keyword>
<feature type="compositionally biased region" description="Polar residues" evidence="13">
    <location>
        <begin position="632"/>
        <end position="641"/>
    </location>
</feature>
<feature type="compositionally biased region" description="Polar residues" evidence="13">
    <location>
        <begin position="664"/>
        <end position="678"/>
    </location>
</feature>
<keyword evidence="6" id="KW-0378">Hydrolase</keyword>
<dbReference type="Pfam" id="PF07522">
    <property type="entry name" value="DRMBL"/>
    <property type="match status" value="1"/>
</dbReference>
<dbReference type="Proteomes" id="UP001147747">
    <property type="component" value="Unassembled WGS sequence"/>
</dbReference>
<sequence>DYFRKSPARPAPLACFLSHVHSDHLQGLESFRAPFIYCSSATRELLLRLEKFPHRMNFQKGILESRRLHYKHLSKLLRPIPLHTPTDIELTPRRRIRVTLFDANHCPGAVMFLIEGDGKAILYTGDIRAERWWIDSLVRHPILIPYTLGKKRLDKLYLDTTFAGKSNPFRTFPSKAQGLAELLQKVDAYSDDTVFYFRSWTFGYEEVWIALSAALNTQVHVDRYQMGLYQSLSRLSGSKATPEAPALCGYDLGNKFIAGCLSGDQSGRVHSCEPGVSCPVARGSNTVYITPIVNRTSDGGEIPEVGAGGGLGDLYQVHELELPDKAALAELEQLCLQHIQDKDVLSQMQEAISKAFNSRKKTLSLDLYGVKEEDEISLERLVTKLGQNLSGEEPLGSQSTKTNLPSSIRFPYSRHSSYSELCELVAAFRPKDIHPCTVEQSSWSDNVSIERLFGHLCSGNDFSHDKRMRRILEDADNNDSRPSKRPRYEDDNATQSTRSSSVDDEIQSNTADTKPDEYLKVQSTAQTTHDQGDPAPSSQKQQEDIRSQLSPPQPASPPQEQSTPTRDQLDTTDQVKAKRDEVRKAHRYLQEHCDLEKLQLGHVPFSWSEEEDIANNEGNTQKSPQPTPPAPSNTNAESLQPPSKLDEDGAESPRQHDIHPTPNPDSQYTDTLSISISESLLAPSATENEEPSSEDPNEAREQRAQVVRDRMKARTRVRVNAFLAAMRDTYESWADMAIVSAGDNHTEEEMEL</sequence>
<evidence type="ECO:0000259" key="14">
    <source>
        <dbReference type="Pfam" id="PF07522"/>
    </source>
</evidence>
<evidence type="ECO:0000256" key="3">
    <source>
        <dbReference type="ARBA" id="ARBA00022722"/>
    </source>
</evidence>
<dbReference type="GO" id="GO:0003684">
    <property type="term" value="F:damaged DNA binding"/>
    <property type="evidence" value="ECO:0007669"/>
    <property type="project" value="TreeGrafter"/>
</dbReference>
<evidence type="ECO:0000256" key="10">
    <source>
        <dbReference type="ARBA" id="ARBA00023242"/>
    </source>
</evidence>
<feature type="non-terminal residue" evidence="15">
    <location>
        <position position="1"/>
    </location>
</feature>
<gene>
    <name evidence="15" type="ORF">N7509_003437</name>
</gene>
<feature type="domain" description="DNA repair metallo-beta-lactamase" evidence="14">
    <location>
        <begin position="405"/>
        <end position="437"/>
    </location>
</feature>
<dbReference type="GO" id="GO:0035312">
    <property type="term" value="F:5'-3' DNA exonuclease activity"/>
    <property type="evidence" value="ECO:0007669"/>
    <property type="project" value="TreeGrafter"/>
</dbReference>
<dbReference type="GO" id="GO:0000723">
    <property type="term" value="P:telomere maintenance"/>
    <property type="evidence" value="ECO:0007669"/>
    <property type="project" value="TreeGrafter"/>
</dbReference>
<feature type="region of interest" description="Disordered" evidence="13">
    <location>
        <begin position="473"/>
        <end position="575"/>
    </location>
</feature>
<evidence type="ECO:0000256" key="11">
    <source>
        <dbReference type="ARBA" id="ARBA00039759"/>
    </source>
</evidence>
<keyword evidence="5" id="KW-0227">DNA damage</keyword>
<evidence type="ECO:0000256" key="2">
    <source>
        <dbReference type="ARBA" id="ARBA00010304"/>
    </source>
</evidence>
<evidence type="ECO:0000256" key="7">
    <source>
        <dbReference type="ARBA" id="ARBA00022839"/>
    </source>
</evidence>
<dbReference type="Pfam" id="PF23023">
    <property type="entry name" value="Anti-Pycsar_Apyc1"/>
    <property type="match status" value="1"/>
</dbReference>
<keyword evidence="10" id="KW-0539">Nucleus</keyword>
<dbReference type="RefSeq" id="XP_056490808.1">
    <property type="nucleotide sequence ID" value="XM_056628074.1"/>
</dbReference>
<dbReference type="PANTHER" id="PTHR23240:SF8">
    <property type="entry name" value="PROTEIN ARTEMIS"/>
    <property type="match status" value="1"/>
</dbReference>
<reference evidence="15" key="1">
    <citation type="submission" date="2022-12" db="EMBL/GenBank/DDBJ databases">
        <authorList>
            <person name="Petersen C."/>
        </authorList>
    </citation>
    <scope>NUCLEOTIDE SEQUENCE</scope>
    <source>
        <strain evidence="15">IBT 29677</strain>
    </source>
</reference>
<keyword evidence="16" id="KW-1185">Reference proteome</keyword>
<dbReference type="EMBL" id="JAPZBU010000005">
    <property type="protein sequence ID" value="KAJ5403566.1"/>
    <property type="molecule type" value="Genomic_DNA"/>
</dbReference>
<keyword evidence="3" id="KW-0540">Nuclease</keyword>